<comment type="caution">
    <text evidence="1">The sequence shown here is derived from an EMBL/GenBank/DDBJ whole genome shotgun (WGS) entry which is preliminary data.</text>
</comment>
<dbReference type="Proteomes" id="UP000076577">
    <property type="component" value="Unassembled WGS sequence"/>
</dbReference>
<evidence type="ECO:0000313" key="1">
    <source>
        <dbReference type="EMBL" id="KZL16797.1"/>
    </source>
</evidence>
<dbReference type="EMBL" id="LMCB01000044">
    <property type="protein sequence ID" value="KZL16797.1"/>
    <property type="molecule type" value="Genomic_DNA"/>
</dbReference>
<reference evidence="1 2" key="1">
    <citation type="journal article" date="2016" name="Front. Microbiol.">
        <title>Comparative Genomic Analysis Reveals a Diverse Repertoire of Genes Involved in Prokaryote-Eukaryote Interactions within the Pseudovibrio Genus.</title>
        <authorList>
            <person name="Romano S."/>
            <person name="Fernandez-Guerra A."/>
            <person name="Reen F.J."/>
            <person name="Glockner F.O."/>
            <person name="Crowley S.P."/>
            <person name="O'Sullivan O."/>
            <person name="Cotter P.D."/>
            <person name="Adams C."/>
            <person name="Dobson A.D."/>
            <person name="O'Gara F."/>
        </authorList>
    </citation>
    <scope>NUCLEOTIDE SEQUENCE [LARGE SCALE GENOMIC DNA]</scope>
    <source>
        <strain evidence="1 2">Ad2</strain>
    </source>
</reference>
<organism evidence="1 2">
    <name type="scientific">Pseudovibrio axinellae</name>
    <dbReference type="NCBI Taxonomy" id="989403"/>
    <lineage>
        <taxon>Bacteria</taxon>
        <taxon>Pseudomonadati</taxon>
        <taxon>Pseudomonadota</taxon>
        <taxon>Alphaproteobacteria</taxon>
        <taxon>Hyphomicrobiales</taxon>
        <taxon>Stappiaceae</taxon>
        <taxon>Pseudovibrio</taxon>
    </lineage>
</organism>
<keyword evidence="2" id="KW-1185">Reference proteome</keyword>
<accession>A0A165WQT3</accession>
<evidence type="ECO:0000313" key="2">
    <source>
        <dbReference type="Proteomes" id="UP000076577"/>
    </source>
</evidence>
<dbReference type="RefSeq" id="WP_068008498.1">
    <property type="nucleotide sequence ID" value="NZ_FOFM01000017.1"/>
</dbReference>
<dbReference type="Pfam" id="PF17419">
    <property type="entry name" value="MauJ"/>
    <property type="match status" value="1"/>
</dbReference>
<name>A0A165WQT3_9HYPH</name>
<dbReference type="OrthoDB" id="7597024at2"/>
<dbReference type="InterPro" id="IPR035383">
    <property type="entry name" value="MauJ"/>
</dbReference>
<protein>
    <submittedName>
        <fullName evidence="1">Uncharacterized protein</fullName>
    </submittedName>
</protein>
<dbReference type="AlphaFoldDB" id="A0A165WQT3"/>
<gene>
    <name evidence="1" type="ORF">PsAD2_03414</name>
</gene>
<proteinExistence type="predicted"/>
<sequence>MMKPETLDIKDVWTGALKRTGNWVVANIDTSVSWPTKLHTIIHEGIHYWIIPVTKDAYPGVAACAEDITAEELQKRTLQFLSVISWVDSRSIVVNSFTMGDLPRSKRRGHEGGYAIREEFDYPYLPKIEDNQAKLALALMREGRELNHAAFSFLNYFRVCEVAYSNSEDRKKWMIDAIVRIQESCSVDAPTNLKAKGVLISGYQDSLALDALTNLKKRDPKEVSKHLFEASRCAIAHAGKDPIINPDDPADINRLSSELPLIEFLAVLAIEEKFGVKTTSTIDREHLYELEGFKKAFGSELVEKLKSSEQIQGDLRVGLPVISLRLRGRPSFPSLEGLLPKQMQQVGSNVQLSYGKEDGSLGVKFNLNFKDEQLEFDIHDGIYGISDDESADYAETKAQMIEFFKWYYLNGSLEIVDTETGEEISRKDAFLPVNVLVNPEEFDKDIKFWLSTADTRRKIESTT</sequence>
<dbReference type="PATRIC" id="fig|989403.3.peg.3676"/>